<dbReference type="GO" id="GO:0030125">
    <property type="term" value="C:clathrin vesicle coat"/>
    <property type="evidence" value="ECO:0007669"/>
    <property type="project" value="TreeGrafter"/>
</dbReference>
<sequence length="520" mass="56891">MNNFASYFDPDSITSMVNKAKNLAYGYTEYQAKVMDATNGKIFGKILSTLIVLGDHWGASSSLMLDIAHATSNPQLFMEIMDTLYKKFQEKGANWRQCYKALQLLEYLIKNGSERVVDNAKDHIYELRALKNFNYTDDKHKDQGLNVRNRAKEITELLADNDKIREERKKAKENRAKYTGTASNPMSTSGMSFGGSSNGFGANRYGGFGSDSMRSGSGGFSDNYSSSKYDEDNRGSTRYDSPPRSPAKKEYDPPIEKKKIEIILKDSPKKAEPQNLLDIGGGGEDEWGDFTGSTSAQATNKPASKPSPLDDFADFQTSVLSISTATTSNVTNFSHQINMNQPNTGVNFANFQQAQPMANNQGQKSQNFGFTNFEQSTQNSFANFQASPAQTNQTGFANFNAAPVNPQGKSPIGFSSLPSQNLPPQSQQQQKQFVKSTMDPFSALVSLDAASLTGAAKKEATAGATLNSISQQQHQQSNWITSSTPAARPSFGNKTMSTGGQNSNVQNTNNGFFDNNQTLI</sequence>
<evidence type="ECO:0000313" key="3">
    <source>
        <dbReference type="EMBL" id="KAJ3221957.1"/>
    </source>
</evidence>
<dbReference type="Pfam" id="PF01417">
    <property type="entry name" value="ENTH"/>
    <property type="match status" value="1"/>
</dbReference>
<dbReference type="Proteomes" id="UP001211065">
    <property type="component" value="Unassembled WGS sequence"/>
</dbReference>
<dbReference type="FunFam" id="1.25.40.90:FF:000006">
    <property type="entry name" value="Clathrin interactor 1"/>
    <property type="match status" value="1"/>
</dbReference>
<feature type="region of interest" description="Disordered" evidence="1">
    <location>
        <begin position="165"/>
        <end position="191"/>
    </location>
</feature>
<dbReference type="AlphaFoldDB" id="A0AAD5Y160"/>
<feature type="compositionally biased region" description="Polar residues" evidence="1">
    <location>
        <begin position="492"/>
        <end position="520"/>
    </location>
</feature>
<feature type="compositionally biased region" description="Basic and acidic residues" evidence="1">
    <location>
        <begin position="228"/>
        <end position="237"/>
    </location>
</feature>
<dbReference type="GO" id="GO:0005768">
    <property type="term" value="C:endosome"/>
    <property type="evidence" value="ECO:0007669"/>
    <property type="project" value="TreeGrafter"/>
</dbReference>
<dbReference type="Gene3D" id="1.25.40.90">
    <property type="match status" value="1"/>
</dbReference>
<feature type="domain" description="ENTH" evidence="2">
    <location>
        <begin position="22"/>
        <end position="168"/>
    </location>
</feature>
<comment type="caution">
    <text evidence="3">The sequence shown here is derived from an EMBL/GenBank/DDBJ whole genome shotgun (WGS) entry which is preliminary data.</text>
</comment>
<feature type="region of interest" description="Disordered" evidence="1">
    <location>
        <begin position="215"/>
        <end position="309"/>
    </location>
</feature>
<evidence type="ECO:0000313" key="4">
    <source>
        <dbReference type="Proteomes" id="UP001211065"/>
    </source>
</evidence>
<feature type="compositionally biased region" description="Basic and acidic residues" evidence="1">
    <location>
        <begin position="247"/>
        <end position="272"/>
    </location>
</feature>
<feature type="region of interest" description="Disordered" evidence="1">
    <location>
        <begin position="395"/>
        <end position="430"/>
    </location>
</feature>
<accession>A0AAD5Y160</accession>
<dbReference type="EMBL" id="JADGJW010000199">
    <property type="protein sequence ID" value="KAJ3221957.1"/>
    <property type="molecule type" value="Genomic_DNA"/>
</dbReference>
<dbReference type="GO" id="GO:0006897">
    <property type="term" value="P:endocytosis"/>
    <property type="evidence" value="ECO:0007669"/>
    <property type="project" value="TreeGrafter"/>
</dbReference>
<dbReference type="GO" id="GO:0005886">
    <property type="term" value="C:plasma membrane"/>
    <property type="evidence" value="ECO:0007669"/>
    <property type="project" value="TreeGrafter"/>
</dbReference>
<feature type="region of interest" description="Disordered" evidence="1">
    <location>
        <begin position="466"/>
        <end position="520"/>
    </location>
</feature>
<dbReference type="InterPro" id="IPR013809">
    <property type="entry name" value="ENTH"/>
</dbReference>
<feature type="compositionally biased region" description="Polar residues" evidence="1">
    <location>
        <begin position="215"/>
        <end position="227"/>
    </location>
</feature>
<evidence type="ECO:0000259" key="2">
    <source>
        <dbReference type="PROSITE" id="PS50942"/>
    </source>
</evidence>
<dbReference type="InterPro" id="IPR008942">
    <property type="entry name" value="ENTH_VHS"/>
</dbReference>
<dbReference type="PANTHER" id="PTHR12276">
    <property type="entry name" value="EPSIN/ENT-RELATED"/>
    <property type="match status" value="1"/>
</dbReference>
<feature type="compositionally biased region" description="Basic and acidic residues" evidence="1">
    <location>
        <begin position="165"/>
        <end position="176"/>
    </location>
</feature>
<proteinExistence type="predicted"/>
<reference evidence="3" key="1">
    <citation type="submission" date="2020-05" db="EMBL/GenBank/DDBJ databases">
        <title>Phylogenomic resolution of chytrid fungi.</title>
        <authorList>
            <person name="Stajich J.E."/>
            <person name="Amses K."/>
            <person name="Simmons R."/>
            <person name="Seto K."/>
            <person name="Myers J."/>
            <person name="Bonds A."/>
            <person name="Quandt C.A."/>
            <person name="Barry K."/>
            <person name="Liu P."/>
            <person name="Grigoriev I."/>
            <person name="Longcore J.E."/>
            <person name="James T.Y."/>
        </authorList>
    </citation>
    <scope>NUCLEOTIDE SEQUENCE</scope>
    <source>
        <strain evidence="3">JEL0476</strain>
    </source>
</reference>
<feature type="compositionally biased region" description="Low complexity" evidence="1">
    <location>
        <begin position="466"/>
        <end position="477"/>
    </location>
</feature>
<dbReference type="PANTHER" id="PTHR12276:SF45">
    <property type="entry name" value="CLATHRIN INTERACTOR 1"/>
    <property type="match status" value="1"/>
</dbReference>
<gene>
    <name evidence="3" type="primary">ENT3</name>
    <name evidence="3" type="ORF">HK099_002857</name>
</gene>
<protein>
    <submittedName>
        <fullName evidence="3">Epsin-3, clathrin recruitment and traffic between the Golgi and endosome</fullName>
    </submittedName>
</protein>
<dbReference type="SMART" id="SM00273">
    <property type="entry name" value="ENTH"/>
    <property type="match status" value="1"/>
</dbReference>
<feature type="compositionally biased region" description="Polar residues" evidence="1">
    <location>
        <begin position="291"/>
        <end position="302"/>
    </location>
</feature>
<name>A0AAD5Y160_9FUNG</name>
<feature type="compositionally biased region" description="Low complexity" evidence="1">
    <location>
        <begin position="415"/>
        <end position="430"/>
    </location>
</feature>
<dbReference type="GO" id="GO:0005543">
    <property type="term" value="F:phospholipid binding"/>
    <property type="evidence" value="ECO:0007669"/>
    <property type="project" value="TreeGrafter"/>
</dbReference>
<keyword evidence="4" id="KW-1185">Reference proteome</keyword>
<organism evidence="3 4">
    <name type="scientific">Clydaea vesicula</name>
    <dbReference type="NCBI Taxonomy" id="447962"/>
    <lineage>
        <taxon>Eukaryota</taxon>
        <taxon>Fungi</taxon>
        <taxon>Fungi incertae sedis</taxon>
        <taxon>Chytridiomycota</taxon>
        <taxon>Chytridiomycota incertae sedis</taxon>
        <taxon>Chytridiomycetes</taxon>
        <taxon>Lobulomycetales</taxon>
        <taxon>Lobulomycetaceae</taxon>
        <taxon>Clydaea</taxon>
    </lineage>
</organism>
<evidence type="ECO:0000256" key="1">
    <source>
        <dbReference type="SAM" id="MobiDB-lite"/>
    </source>
</evidence>
<dbReference type="PROSITE" id="PS50942">
    <property type="entry name" value="ENTH"/>
    <property type="match status" value="1"/>
</dbReference>
<dbReference type="SUPFAM" id="SSF48464">
    <property type="entry name" value="ENTH/VHS domain"/>
    <property type="match status" value="1"/>
</dbReference>
<dbReference type="GO" id="GO:0030276">
    <property type="term" value="F:clathrin binding"/>
    <property type="evidence" value="ECO:0007669"/>
    <property type="project" value="TreeGrafter"/>
</dbReference>